<proteinExistence type="predicted"/>
<protein>
    <submittedName>
        <fullName evidence="1">Uncharacterized protein</fullName>
    </submittedName>
</protein>
<organism evidence="1 2">
    <name type="scientific">Caerostris darwini</name>
    <dbReference type="NCBI Taxonomy" id="1538125"/>
    <lineage>
        <taxon>Eukaryota</taxon>
        <taxon>Metazoa</taxon>
        <taxon>Ecdysozoa</taxon>
        <taxon>Arthropoda</taxon>
        <taxon>Chelicerata</taxon>
        <taxon>Arachnida</taxon>
        <taxon>Araneae</taxon>
        <taxon>Araneomorphae</taxon>
        <taxon>Entelegynae</taxon>
        <taxon>Araneoidea</taxon>
        <taxon>Araneidae</taxon>
        <taxon>Caerostris</taxon>
    </lineage>
</organism>
<evidence type="ECO:0000313" key="1">
    <source>
        <dbReference type="EMBL" id="GIX90062.1"/>
    </source>
</evidence>
<reference evidence="1 2" key="1">
    <citation type="submission" date="2021-06" db="EMBL/GenBank/DDBJ databases">
        <title>Caerostris darwini draft genome.</title>
        <authorList>
            <person name="Kono N."/>
            <person name="Arakawa K."/>
        </authorList>
    </citation>
    <scope>NUCLEOTIDE SEQUENCE [LARGE SCALE GENOMIC DNA]</scope>
</reference>
<gene>
    <name evidence="1" type="ORF">CDAR_200781</name>
</gene>
<sequence length="124" mass="13680">MVISITSLGQNNPKLVLMFLDLYSATKEWLADTLQNLHKGPVPGVDPLPECAPGNVDNTLTPAVILSEEHLHNGSMMTVNFNLISATTIETVSRDTVEDLHYTLCKCFAKRYSVYISKGTEINL</sequence>
<keyword evidence="2" id="KW-1185">Reference proteome</keyword>
<dbReference type="Proteomes" id="UP001054837">
    <property type="component" value="Unassembled WGS sequence"/>
</dbReference>
<evidence type="ECO:0000313" key="2">
    <source>
        <dbReference type="Proteomes" id="UP001054837"/>
    </source>
</evidence>
<dbReference type="EMBL" id="BPLQ01002219">
    <property type="protein sequence ID" value="GIX90062.1"/>
    <property type="molecule type" value="Genomic_DNA"/>
</dbReference>
<accession>A0AAV4NYV7</accession>
<dbReference type="AlphaFoldDB" id="A0AAV4NYV7"/>
<comment type="caution">
    <text evidence="1">The sequence shown here is derived from an EMBL/GenBank/DDBJ whole genome shotgun (WGS) entry which is preliminary data.</text>
</comment>
<name>A0AAV4NYV7_9ARAC</name>